<dbReference type="GO" id="GO:0003700">
    <property type="term" value="F:DNA-binding transcription factor activity"/>
    <property type="evidence" value="ECO:0007669"/>
    <property type="project" value="InterPro"/>
</dbReference>
<dbReference type="Pfam" id="PF02870">
    <property type="entry name" value="Methyltransf_1N"/>
    <property type="match status" value="1"/>
</dbReference>
<evidence type="ECO:0000256" key="9">
    <source>
        <dbReference type="ARBA" id="ARBA00023204"/>
    </source>
</evidence>
<dbReference type="InterPro" id="IPR036388">
    <property type="entry name" value="WH-like_DNA-bd_sf"/>
</dbReference>
<keyword evidence="7" id="KW-0805">Transcription regulation</keyword>
<gene>
    <name evidence="12" type="ORF">DVR12_23985</name>
</gene>
<dbReference type="PROSITE" id="PS00374">
    <property type="entry name" value="MGMT"/>
    <property type="match status" value="1"/>
</dbReference>
<dbReference type="Gene3D" id="3.30.160.70">
    <property type="entry name" value="Methylated DNA-protein cysteine methyltransferase domain"/>
    <property type="match status" value="1"/>
</dbReference>
<evidence type="ECO:0000313" key="12">
    <source>
        <dbReference type="EMBL" id="RFS19297.1"/>
    </source>
</evidence>
<feature type="domain" description="HTH araC/xylS-type" evidence="11">
    <location>
        <begin position="13"/>
        <end position="111"/>
    </location>
</feature>
<dbReference type="Pfam" id="PF01035">
    <property type="entry name" value="DNA_binding_1"/>
    <property type="match status" value="1"/>
</dbReference>
<dbReference type="Gene3D" id="1.10.10.10">
    <property type="entry name" value="Winged helix-like DNA-binding domain superfamily/Winged helix DNA-binding domain"/>
    <property type="match status" value="1"/>
</dbReference>
<evidence type="ECO:0000259" key="11">
    <source>
        <dbReference type="PROSITE" id="PS01124"/>
    </source>
</evidence>
<dbReference type="SUPFAM" id="SSF46767">
    <property type="entry name" value="Methylated DNA-protein cysteine methyltransferase, C-terminal domain"/>
    <property type="match status" value="1"/>
</dbReference>
<evidence type="ECO:0000313" key="13">
    <source>
        <dbReference type="Proteomes" id="UP000260644"/>
    </source>
</evidence>
<comment type="catalytic activity">
    <reaction evidence="1">
        <text>a 4-O-methyl-thymidine in DNA + L-cysteinyl-[protein] = a thymidine in DNA + S-methyl-L-cysteinyl-[protein]</text>
        <dbReference type="Rhea" id="RHEA:53428"/>
        <dbReference type="Rhea" id="RHEA-COMP:10131"/>
        <dbReference type="Rhea" id="RHEA-COMP:10132"/>
        <dbReference type="Rhea" id="RHEA-COMP:13555"/>
        <dbReference type="Rhea" id="RHEA-COMP:13556"/>
        <dbReference type="ChEBI" id="CHEBI:29950"/>
        <dbReference type="ChEBI" id="CHEBI:82612"/>
        <dbReference type="ChEBI" id="CHEBI:137386"/>
        <dbReference type="ChEBI" id="CHEBI:137387"/>
        <dbReference type="EC" id="2.1.1.63"/>
    </reaction>
</comment>
<evidence type="ECO:0000256" key="3">
    <source>
        <dbReference type="ARBA" id="ARBA00011918"/>
    </source>
</evidence>
<dbReference type="EC" id="2.1.1.63" evidence="3"/>
<keyword evidence="6" id="KW-0227">DNA damage</keyword>
<reference evidence="12 13" key="1">
    <citation type="submission" date="2018-07" db="EMBL/GenBank/DDBJ databases">
        <title>Chitinophaga K2CV101002-2 sp. nov., isolated from a monsoon evergreen broad-leaved forest soil.</title>
        <authorList>
            <person name="Lv Y."/>
        </authorList>
    </citation>
    <scope>NUCLEOTIDE SEQUENCE [LARGE SCALE GENOMIC DNA]</scope>
    <source>
        <strain evidence="12 13">GDMCC 1.1288</strain>
    </source>
</reference>
<dbReference type="InterPro" id="IPR001497">
    <property type="entry name" value="MethylDNA_cys_MeTrfase_AS"/>
</dbReference>
<dbReference type="InterPro" id="IPR018060">
    <property type="entry name" value="HTH_AraC"/>
</dbReference>
<dbReference type="EMBL" id="QPMM01000014">
    <property type="protein sequence ID" value="RFS19297.1"/>
    <property type="molecule type" value="Genomic_DNA"/>
</dbReference>
<dbReference type="InterPro" id="IPR036217">
    <property type="entry name" value="MethylDNA_cys_MeTrfase_DNAb"/>
</dbReference>
<dbReference type="AlphaFoldDB" id="A0A3E1Y483"/>
<dbReference type="OrthoDB" id="9802228at2"/>
<dbReference type="GO" id="GO:0003908">
    <property type="term" value="F:methylated-DNA-[protein]-cysteine S-methyltransferase activity"/>
    <property type="evidence" value="ECO:0007669"/>
    <property type="project" value="UniProtKB-EC"/>
</dbReference>
<keyword evidence="5 12" id="KW-0808">Transferase</keyword>
<dbReference type="InterPro" id="IPR014048">
    <property type="entry name" value="MethylDNA_cys_MeTrfase_DNA-bd"/>
</dbReference>
<accession>A0A3E1Y483</accession>
<evidence type="ECO:0000256" key="5">
    <source>
        <dbReference type="ARBA" id="ARBA00022679"/>
    </source>
</evidence>
<keyword evidence="4 12" id="KW-0489">Methyltransferase</keyword>
<dbReference type="Pfam" id="PF12833">
    <property type="entry name" value="HTH_18"/>
    <property type="match status" value="1"/>
</dbReference>
<comment type="catalytic activity">
    <reaction evidence="10">
        <text>a 6-O-methyl-2'-deoxyguanosine in DNA + L-cysteinyl-[protein] = S-methyl-L-cysteinyl-[protein] + a 2'-deoxyguanosine in DNA</text>
        <dbReference type="Rhea" id="RHEA:24000"/>
        <dbReference type="Rhea" id="RHEA-COMP:10131"/>
        <dbReference type="Rhea" id="RHEA-COMP:10132"/>
        <dbReference type="Rhea" id="RHEA-COMP:11367"/>
        <dbReference type="Rhea" id="RHEA-COMP:11368"/>
        <dbReference type="ChEBI" id="CHEBI:29950"/>
        <dbReference type="ChEBI" id="CHEBI:82612"/>
        <dbReference type="ChEBI" id="CHEBI:85445"/>
        <dbReference type="ChEBI" id="CHEBI:85448"/>
        <dbReference type="EC" id="2.1.1.63"/>
    </reaction>
</comment>
<evidence type="ECO:0000256" key="1">
    <source>
        <dbReference type="ARBA" id="ARBA00001286"/>
    </source>
</evidence>
<comment type="caution">
    <text evidence="12">The sequence shown here is derived from an EMBL/GenBank/DDBJ whole genome shotgun (WGS) entry which is preliminary data.</text>
</comment>
<dbReference type="PANTHER" id="PTHR10815:SF13">
    <property type="entry name" value="METHYLATED-DNA--PROTEIN-CYSTEINE METHYLTRANSFERASE"/>
    <property type="match status" value="1"/>
</dbReference>
<sequence length="289" mass="32068">MDTQQEIDYNRIASAIDYFKANFKSQPSLEDVAAYVHLSNFHFQRMFKDWAGVTPKQFLQYLSINYAKGILNETAASIADAAFETGLSGTGRLHDLFIKIEGMTPGEYRHGGESLHINYSFADSPFGLIMVAATPKGICHMAFVDKGTDKALAELKAIYPNAQYQQIVDSIQQNALFVFSQDWKQLDTIKLHLKGTQFQIKVWETLLKIPAGGLTTYASLATQTGNPQAARAVGSAVASNPIAFLIPCHRVIRSTGVIGEYHWSTNRKNAIIGWEAARKHLNEHPDSES</sequence>
<dbReference type="InterPro" id="IPR009057">
    <property type="entry name" value="Homeodomain-like_sf"/>
</dbReference>
<dbReference type="SMART" id="SM00342">
    <property type="entry name" value="HTH_ARAC"/>
    <property type="match status" value="1"/>
</dbReference>
<dbReference type="GO" id="GO:0032259">
    <property type="term" value="P:methylation"/>
    <property type="evidence" value="ECO:0007669"/>
    <property type="project" value="UniProtKB-KW"/>
</dbReference>
<dbReference type="InterPro" id="IPR008332">
    <property type="entry name" value="MethylG_MeTrfase_N"/>
</dbReference>
<evidence type="ECO:0000256" key="10">
    <source>
        <dbReference type="ARBA" id="ARBA00049348"/>
    </source>
</evidence>
<evidence type="ECO:0000256" key="2">
    <source>
        <dbReference type="ARBA" id="ARBA00008711"/>
    </source>
</evidence>
<dbReference type="PANTHER" id="PTHR10815">
    <property type="entry name" value="METHYLATED-DNA--PROTEIN-CYSTEINE METHYLTRANSFERASE"/>
    <property type="match status" value="1"/>
</dbReference>
<dbReference type="RefSeq" id="WP_116978350.1">
    <property type="nucleotide sequence ID" value="NZ_QPMM01000014.1"/>
</dbReference>
<dbReference type="GO" id="GO:0006281">
    <property type="term" value="P:DNA repair"/>
    <property type="evidence" value="ECO:0007669"/>
    <property type="project" value="UniProtKB-KW"/>
</dbReference>
<dbReference type="Proteomes" id="UP000260644">
    <property type="component" value="Unassembled WGS sequence"/>
</dbReference>
<name>A0A3E1Y483_9BACT</name>
<proteinExistence type="inferred from homology"/>
<dbReference type="CDD" id="cd06445">
    <property type="entry name" value="ATase"/>
    <property type="match status" value="1"/>
</dbReference>
<comment type="similarity">
    <text evidence="2">Belongs to the MGMT family.</text>
</comment>
<dbReference type="SUPFAM" id="SSF53155">
    <property type="entry name" value="Methylated DNA-protein cysteine methyltransferase domain"/>
    <property type="match status" value="1"/>
</dbReference>
<dbReference type="PROSITE" id="PS01124">
    <property type="entry name" value="HTH_ARAC_FAMILY_2"/>
    <property type="match status" value="1"/>
</dbReference>
<keyword evidence="8" id="KW-0804">Transcription</keyword>
<dbReference type="FunFam" id="1.10.10.10:FF:000214">
    <property type="entry name" value="Methylated-DNA--protein-cysteine methyltransferase"/>
    <property type="match status" value="1"/>
</dbReference>
<keyword evidence="9" id="KW-0234">DNA repair</keyword>
<evidence type="ECO:0000256" key="4">
    <source>
        <dbReference type="ARBA" id="ARBA00022603"/>
    </source>
</evidence>
<dbReference type="Gene3D" id="1.10.10.60">
    <property type="entry name" value="Homeodomain-like"/>
    <property type="match status" value="2"/>
</dbReference>
<keyword evidence="13" id="KW-1185">Reference proteome</keyword>
<evidence type="ECO:0000256" key="6">
    <source>
        <dbReference type="ARBA" id="ARBA00022763"/>
    </source>
</evidence>
<dbReference type="InterPro" id="IPR036631">
    <property type="entry name" value="MGMT_N_sf"/>
</dbReference>
<dbReference type="SUPFAM" id="SSF46689">
    <property type="entry name" value="Homeodomain-like"/>
    <property type="match status" value="2"/>
</dbReference>
<dbReference type="NCBIfam" id="TIGR00589">
    <property type="entry name" value="ogt"/>
    <property type="match status" value="1"/>
</dbReference>
<dbReference type="GO" id="GO:0043565">
    <property type="term" value="F:sequence-specific DNA binding"/>
    <property type="evidence" value="ECO:0007669"/>
    <property type="project" value="InterPro"/>
</dbReference>
<protein>
    <recommendedName>
        <fullName evidence="3">methylated-DNA--[protein]-cysteine S-methyltransferase</fullName>
        <ecNumber evidence="3">2.1.1.63</ecNumber>
    </recommendedName>
</protein>
<evidence type="ECO:0000256" key="8">
    <source>
        <dbReference type="ARBA" id="ARBA00023163"/>
    </source>
</evidence>
<organism evidence="12 13">
    <name type="scientific">Chitinophaga silvatica</name>
    <dbReference type="NCBI Taxonomy" id="2282649"/>
    <lineage>
        <taxon>Bacteria</taxon>
        <taxon>Pseudomonadati</taxon>
        <taxon>Bacteroidota</taxon>
        <taxon>Chitinophagia</taxon>
        <taxon>Chitinophagales</taxon>
        <taxon>Chitinophagaceae</taxon>
        <taxon>Chitinophaga</taxon>
    </lineage>
</organism>
<evidence type="ECO:0000256" key="7">
    <source>
        <dbReference type="ARBA" id="ARBA00023015"/>
    </source>
</evidence>